<dbReference type="InterPro" id="IPR012657">
    <property type="entry name" value="23S_rRNA-intervening_sequence"/>
</dbReference>
<dbReference type="EMBL" id="FNVA01000001">
    <property type="protein sequence ID" value="SEF46400.1"/>
    <property type="molecule type" value="Genomic_DNA"/>
</dbReference>
<dbReference type="CDD" id="cd16377">
    <property type="entry name" value="23S_rRNA_IVP_like"/>
    <property type="match status" value="1"/>
</dbReference>
<evidence type="ECO:0000313" key="1">
    <source>
        <dbReference type="EMBL" id="SEF46400.1"/>
    </source>
</evidence>
<dbReference type="Gene3D" id="1.20.1440.60">
    <property type="entry name" value="23S rRNA-intervening sequence"/>
    <property type="match status" value="1"/>
</dbReference>
<dbReference type="RefSeq" id="WP_103931086.1">
    <property type="nucleotide sequence ID" value="NZ_FNVA01000001.1"/>
</dbReference>
<dbReference type="AlphaFoldDB" id="A0A1H5S7K7"/>
<gene>
    <name evidence="1" type="ORF">SAMN05421819_0098</name>
</gene>
<dbReference type="OrthoDB" id="160990at2"/>
<dbReference type="NCBIfam" id="TIGR02436">
    <property type="entry name" value="four helix bundle protein"/>
    <property type="match status" value="1"/>
</dbReference>
<dbReference type="Proteomes" id="UP000236728">
    <property type="component" value="Unassembled WGS sequence"/>
</dbReference>
<dbReference type="InterPro" id="IPR036583">
    <property type="entry name" value="23S_rRNA_IVS_sf"/>
</dbReference>
<evidence type="ECO:0000313" key="2">
    <source>
        <dbReference type="Proteomes" id="UP000236728"/>
    </source>
</evidence>
<reference evidence="1 2" key="1">
    <citation type="submission" date="2016-10" db="EMBL/GenBank/DDBJ databases">
        <authorList>
            <person name="de Groot N.N."/>
        </authorList>
    </citation>
    <scope>NUCLEOTIDE SEQUENCE [LARGE SCALE GENOMIC DNA]</scope>
    <source>
        <strain evidence="1 2">DSM 22489</strain>
    </source>
</reference>
<sequence>MAKGFRDLQVWHLSVSLSLAIYEMTTTFPKHELYGLTSQMRRASVSIASNIAEGSARKTRRDYRQFVTIALGSNYELQTQLLLSRHLHYATPDQLDPIEALCHRIARMLTRLEDYLRKPPPATTVNDPTPNN</sequence>
<protein>
    <submittedName>
        <fullName evidence="1">Four helix bundle protein</fullName>
    </submittedName>
</protein>
<dbReference type="PANTHER" id="PTHR38471:SF2">
    <property type="entry name" value="FOUR HELIX BUNDLE PROTEIN"/>
    <property type="match status" value="1"/>
</dbReference>
<accession>A0A1H5S7K7</accession>
<dbReference type="PANTHER" id="PTHR38471">
    <property type="entry name" value="FOUR HELIX BUNDLE PROTEIN"/>
    <property type="match status" value="1"/>
</dbReference>
<proteinExistence type="predicted"/>
<organism evidence="1 2">
    <name type="scientific">Bryocella elongata</name>
    <dbReference type="NCBI Taxonomy" id="863522"/>
    <lineage>
        <taxon>Bacteria</taxon>
        <taxon>Pseudomonadati</taxon>
        <taxon>Acidobacteriota</taxon>
        <taxon>Terriglobia</taxon>
        <taxon>Terriglobales</taxon>
        <taxon>Acidobacteriaceae</taxon>
        <taxon>Bryocella</taxon>
    </lineage>
</organism>
<name>A0A1H5S7K7_9BACT</name>
<keyword evidence="2" id="KW-1185">Reference proteome</keyword>
<dbReference type="Pfam" id="PF05635">
    <property type="entry name" value="23S_rRNA_IVP"/>
    <property type="match status" value="1"/>
</dbReference>
<dbReference type="SUPFAM" id="SSF158446">
    <property type="entry name" value="IVS-encoded protein-like"/>
    <property type="match status" value="1"/>
</dbReference>